<keyword evidence="1" id="KW-0472">Membrane</keyword>
<evidence type="ECO:0000313" key="2">
    <source>
        <dbReference type="EMBL" id="KKS78799.1"/>
    </source>
</evidence>
<accession>A0A0G1C016</accession>
<dbReference type="Proteomes" id="UP000034213">
    <property type="component" value="Unassembled WGS sequence"/>
</dbReference>
<keyword evidence="1" id="KW-0812">Transmembrane</keyword>
<gene>
    <name evidence="2" type="ORF">UV54_C0050G0003</name>
</gene>
<protein>
    <submittedName>
        <fullName evidence="2">Uncharacterized protein</fullName>
    </submittedName>
</protein>
<proteinExistence type="predicted"/>
<evidence type="ECO:0000313" key="3">
    <source>
        <dbReference type="Proteomes" id="UP000034213"/>
    </source>
</evidence>
<comment type="caution">
    <text evidence="2">The sequence shown here is derived from an EMBL/GenBank/DDBJ whole genome shotgun (WGS) entry which is preliminary data.</text>
</comment>
<dbReference type="EMBL" id="LCEW01000050">
    <property type="protein sequence ID" value="KKS78799.1"/>
    <property type="molecule type" value="Genomic_DNA"/>
</dbReference>
<sequence>MTYVYLKQPPADPVHLYRRLCWVSAWSKLKALLPTIMIVVGASLLISVGYPIISYELTIGQRSRRQTILKPVPETSLAENKGILSPINPQNPQVLAQTSTNTDFTRVTSWFNFSRPQTFLSPSNITHYTVSIPRLRIKDALVTIGGDDLSKSLIHYGGTANPGEIGILTGLCINMWFMTILKSLLTPLIF</sequence>
<evidence type="ECO:0000256" key="1">
    <source>
        <dbReference type="SAM" id="Phobius"/>
    </source>
</evidence>
<dbReference type="AlphaFoldDB" id="A0A0G1C016"/>
<keyword evidence="1" id="KW-1133">Transmembrane helix</keyword>
<name>A0A0G1C016_9BACT</name>
<dbReference type="STRING" id="1618369.UV54_C0050G0003"/>
<organism evidence="2 3">
    <name type="scientific">Candidatus Beckwithbacteria bacterium GW2011_GWA2_43_10</name>
    <dbReference type="NCBI Taxonomy" id="1618369"/>
    <lineage>
        <taxon>Bacteria</taxon>
        <taxon>Candidatus Beckwithiibacteriota</taxon>
    </lineage>
</organism>
<reference evidence="2 3" key="1">
    <citation type="journal article" date="2015" name="Nature">
        <title>rRNA introns, odd ribosomes, and small enigmatic genomes across a large radiation of phyla.</title>
        <authorList>
            <person name="Brown C.T."/>
            <person name="Hug L.A."/>
            <person name="Thomas B.C."/>
            <person name="Sharon I."/>
            <person name="Castelle C.J."/>
            <person name="Singh A."/>
            <person name="Wilkins M.J."/>
            <person name="Williams K.H."/>
            <person name="Banfield J.F."/>
        </authorList>
    </citation>
    <scope>NUCLEOTIDE SEQUENCE [LARGE SCALE GENOMIC DNA]</scope>
</reference>
<feature type="transmembrane region" description="Helical" evidence="1">
    <location>
        <begin position="32"/>
        <end position="55"/>
    </location>
</feature>